<feature type="chain" id="PRO_5009293333" description="MetA-pathway of phenol degradation" evidence="1">
    <location>
        <begin position="22"/>
        <end position="299"/>
    </location>
</feature>
<evidence type="ECO:0000313" key="2">
    <source>
        <dbReference type="EMBL" id="SEG54786.1"/>
    </source>
</evidence>
<evidence type="ECO:0000256" key="1">
    <source>
        <dbReference type="SAM" id="SignalP"/>
    </source>
</evidence>
<sequence length="299" mass="31105">MSLKPFALALLASAAATMASAADLPSRKAAPVAPVATLACSESEGIPTDAFGFTTGSDVADLGSFGPSLTYGGAFGTRGGRLNSHGAQLQGSYGLLPCLEVGPYLLGNTTQASSGGVSADSNSFGAGIETKYKILGRDMHGIGLTAVIDPSFNRTNPDGASRFTTYNTGLRLFADATLMPGKLYAALNLSQDLTWTGPDPYERSSTFTIGGSLAWQVLDGVYLSAEVRHQRAYDTLGFSKEAGYATFAGPGIYWQATKQFAISAAYNVQVAGKAKGQPGDLDLTNFSQNLVKVKAAYSF</sequence>
<accession>A0A1H6B3S2</accession>
<dbReference type="Proteomes" id="UP000236743">
    <property type="component" value="Unassembled WGS sequence"/>
</dbReference>
<keyword evidence="1" id="KW-0732">Signal</keyword>
<protein>
    <recommendedName>
        <fullName evidence="4">MetA-pathway of phenol degradation</fullName>
    </recommendedName>
</protein>
<evidence type="ECO:0008006" key="4">
    <source>
        <dbReference type="Google" id="ProtNLM"/>
    </source>
</evidence>
<proteinExistence type="predicted"/>
<evidence type="ECO:0000313" key="3">
    <source>
        <dbReference type="Proteomes" id="UP000236743"/>
    </source>
</evidence>
<dbReference type="EMBL" id="FNUY01000006">
    <property type="protein sequence ID" value="SEG54786.1"/>
    <property type="molecule type" value="Genomic_DNA"/>
</dbReference>
<name>A0A1H6B3S2_9HYPH</name>
<organism evidence="2 3">
    <name type="scientific">Bosea lathyri</name>
    <dbReference type="NCBI Taxonomy" id="1036778"/>
    <lineage>
        <taxon>Bacteria</taxon>
        <taxon>Pseudomonadati</taxon>
        <taxon>Pseudomonadota</taxon>
        <taxon>Alphaproteobacteria</taxon>
        <taxon>Hyphomicrobiales</taxon>
        <taxon>Boseaceae</taxon>
        <taxon>Bosea</taxon>
    </lineage>
</organism>
<feature type="signal peptide" evidence="1">
    <location>
        <begin position="1"/>
        <end position="21"/>
    </location>
</feature>
<gene>
    <name evidence="2" type="ORF">SAMN04488115_106318</name>
</gene>
<dbReference type="AlphaFoldDB" id="A0A1H6B3S2"/>
<dbReference type="OrthoDB" id="8004182at2"/>
<keyword evidence="3" id="KW-1185">Reference proteome</keyword>
<dbReference type="RefSeq" id="WP_103873583.1">
    <property type="nucleotide sequence ID" value="NZ_FNUY01000006.1"/>
</dbReference>
<reference evidence="2 3" key="1">
    <citation type="submission" date="2016-10" db="EMBL/GenBank/DDBJ databases">
        <authorList>
            <person name="de Groot N.N."/>
        </authorList>
    </citation>
    <scope>NUCLEOTIDE SEQUENCE [LARGE SCALE GENOMIC DNA]</scope>
    <source>
        <strain evidence="2 3">DSM 26656</strain>
    </source>
</reference>